<keyword evidence="5 8" id="KW-0413">Isomerase</keyword>
<evidence type="ECO:0000259" key="14">
    <source>
        <dbReference type="Pfam" id="PF02880"/>
    </source>
</evidence>
<feature type="binding site" evidence="8">
    <location>
        <position position="241"/>
    </location>
    <ligand>
        <name>Mg(2+)</name>
        <dbReference type="ChEBI" id="CHEBI:18420"/>
    </ligand>
</feature>
<evidence type="ECO:0000256" key="4">
    <source>
        <dbReference type="ARBA" id="ARBA00022842"/>
    </source>
</evidence>
<dbReference type="SUPFAM" id="SSF53738">
    <property type="entry name" value="Phosphoglucomutase, first 3 domains"/>
    <property type="match status" value="3"/>
</dbReference>
<evidence type="ECO:0000256" key="7">
    <source>
        <dbReference type="ARBA" id="ARBA00068193"/>
    </source>
</evidence>
<dbReference type="EMBL" id="APJX01000005">
    <property type="protein sequence ID" value="EMS79410.1"/>
    <property type="molecule type" value="Genomic_DNA"/>
</dbReference>
<proteinExistence type="inferred from homology"/>
<protein>
    <recommendedName>
        <fullName evidence="7 8">Phosphoglucosamine mutase</fullName>
        <ecNumber evidence="6 8">5.4.2.10</ecNumber>
    </recommendedName>
</protein>
<dbReference type="HAMAP" id="MF_01554_B">
    <property type="entry name" value="GlmM_B"/>
    <property type="match status" value="1"/>
</dbReference>
<dbReference type="Proteomes" id="UP000014216">
    <property type="component" value="Unassembled WGS sequence"/>
</dbReference>
<dbReference type="GO" id="GO:0005829">
    <property type="term" value="C:cytosol"/>
    <property type="evidence" value="ECO:0007669"/>
    <property type="project" value="TreeGrafter"/>
</dbReference>
<feature type="domain" description="Alpha-D-phosphohexomutase C-terminal" evidence="11">
    <location>
        <begin position="372"/>
        <end position="438"/>
    </location>
</feature>
<dbReference type="EC" id="5.4.2.10" evidence="6 8"/>
<dbReference type="Gene3D" id="3.40.120.10">
    <property type="entry name" value="Alpha-D-Glucose-1,6-Bisphosphate, subunit A, domain 3"/>
    <property type="match status" value="3"/>
</dbReference>
<sequence>MTRLFGTDGIRGRVNTPPMTCETALKTGRAVALMARDLGQHQVVIGKDTRISGDMLASALAAGVASAGVTACLAGVIPTPGVAYLAASMEHVGAGVMISASHNPFYDNGIKIFQKGGIKLTDDQETVLEAVIHDPEGSSEDTVGKILHLSDSLERYARFLLDRFPFKKLSPRIRVVVDASNGAASDICHQVFNDALFDAVFIHDEPDGFNINKDCGSQHVQDLQKLVTTRKADIGIAFDGDADRMIAVDETGGIITGDRILAICAGHAKKKNQLPNNRVVSTVMSNIGLTRALNAMGITHIRTGVGDRQVLAQMQETGAVMGGEDSGHMIFLDDHTTGDGLLSALRLITVMAETGRPLSDLASVMQVFPQVLKNVKVDASRPDFMQIPGISEVIEAVSSRLGENGRVLVRYSGTQPLLRVMVEGPDKALTLAGCDQICQAIHAHI</sequence>
<dbReference type="Pfam" id="PF02879">
    <property type="entry name" value="PGM_PMM_II"/>
    <property type="match status" value="1"/>
</dbReference>
<evidence type="ECO:0000256" key="6">
    <source>
        <dbReference type="ARBA" id="ARBA00066330"/>
    </source>
</evidence>
<dbReference type="GO" id="GO:0000287">
    <property type="term" value="F:magnesium ion binding"/>
    <property type="evidence" value="ECO:0007669"/>
    <property type="project" value="UniProtKB-UniRule"/>
</dbReference>
<dbReference type="InterPro" id="IPR036900">
    <property type="entry name" value="A-D-PHexomutase_C_sf"/>
</dbReference>
<dbReference type="GO" id="GO:0004615">
    <property type="term" value="F:phosphomannomutase activity"/>
    <property type="evidence" value="ECO:0007669"/>
    <property type="project" value="TreeGrafter"/>
</dbReference>
<dbReference type="InterPro" id="IPR005841">
    <property type="entry name" value="Alpha-D-phosphohexomutase_SF"/>
</dbReference>
<dbReference type="AlphaFoldDB" id="S0FXE6"/>
<dbReference type="OrthoDB" id="9806956at2"/>
<dbReference type="RefSeq" id="WP_006966553.1">
    <property type="nucleotide sequence ID" value="NZ_APJX01000005.1"/>
</dbReference>
<comment type="PTM">
    <text evidence="8">Activated by phosphorylation.</text>
</comment>
<dbReference type="PROSITE" id="PS00710">
    <property type="entry name" value="PGM_PMM"/>
    <property type="match status" value="1"/>
</dbReference>
<feature type="binding site" evidence="8">
    <location>
        <position position="239"/>
    </location>
    <ligand>
        <name>Mg(2+)</name>
        <dbReference type="ChEBI" id="CHEBI:18420"/>
    </ligand>
</feature>
<dbReference type="NCBIfam" id="TIGR01455">
    <property type="entry name" value="glmM"/>
    <property type="match status" value="1"/>
</dbReference>
<dbReference type="GO" id="GO:0009252">
    <property type="term" value="P:peptidoglycan biosynthetic process"/>
    <property type="evidence" value="ECO:0007669"/>
    <property type="project" value="TreeGrafter"/>
</dbReference>
<comment type="function">
    <text evidence="8 10">Catalyzes the conversion of glucosamine-6-phosphate to glucosamine-1-phosphate.</text>
</comment>
<feature type="domain" description="Alpha-D-phosphohexomutase alpha/beta/alpha" evidence="12">
    <location>
        <begin position="3"/>
        <end position="133"/>
    </location>
</feature>
<dbReference type="InterPro" id="IPR005844">
    <property type="entry name" value="A-D-PHexomutase_a/b/a-I"/>
</dbReference>
<dbReference type="PRINTS" id="PR00509">
    <property type="entry name" value="PGMPMM"/>
</dbReference>
<dbReference type="PATRIC" id="fig|1286635.3.peg.2814"/>
<evidence type="ECO:0000256" key="3">
    <source>
        <dbReference type="ARBA" id="ARBA00022723"/>
    </source>
</evidence>
<keyword evidence="16" id="KW-1185">Reference proteome</keyword>
<dbReference type="Pfam" id="PF02880">
    <property type="entry name" value="PGM_PMM_III"/>
    <property type="match status" value="1"/>
</dbReference>
<dbReference type="InterPro" id="IPR016066">
    <property type="entry name" value="A-D-PHexomutase_CS"/>
</dbReference>
<organism evidence="15 16">
    <name type="scientific">Desulfotignum phosphitoxidans DSM 13687</name>
    <dbReference type="NCBI Taxonomy" id="1286635"/>
    <lineage>
        <taxon>Bacteria</taxon>
        <taxon>Pseudomonadati</taxon>
        <taxon>Thermodesulfobacteriota</taxon>
        <taxon>Desulfobacteria</taxon>
        <taxon>Desulfobacterales</taxon>
        <taxon>Desulfobacteraceae</taxon>
        <taxon>Desulfotignum</taxon>
    </lineage>
</organism>
<keyword evidence="2 8" id="KW-0597">Phosphoprotein</keyword>
<feature type="binding site" evidence="8">
    <location>
        <position position="243"/>
    </location>
    <ligand>
        <name>Mg(2+)</name>
        <dbReference type="ChEBI" id="CHEBI:18420"/>
    </ligand>
</feature>
<name>S0FXE6_9BACT</name>
<dbReference type="Gene3D" id="3.30.310.50">
    <property type="entry name" value="Alpha-D-phosphohexomutase, C-terminal domain"/>
    <property type="match status" value="1"/>
</dbReference>
<comment type="similarity">
    <text evidence="1 8 9">Belongs to the phosphohexose mutase family.</text>
</comment>
<feature type="domain" description="Alpha-D-phosphohexomutase alpha/beta/alpha" evidence="13">
    <location>
        <begin position="155"/>
        <end position="252"/>
    </location>
</feature>
<dbReference type="PANTHER" id="PTHR42946">
    <property type="entry name" value="PHOSPHOHEXOSE MUTASE"/>
    <property type="match status" value="1"/>
</dbReference>
<dbReference type="Pfam" id="PF00408">
    <property type="entry name" value="PGM_PMM_IV"/>
    <property type="match status" value="1"/>
</dbReference>
<evidence type="ECO:0000256" key="5">
    <source>
        <dbReference type="ARBA" id="ARBA00023235"/>
    </source>
</evidence>
<dbReference type="FunFam" id="3.40.120.10:FF:000001">
    <property type="entry name" value="Phosphoglucosamine mutase"/>
    <property type="match status" value="1"/>
</dbReference>
<dbReference type="Pfam" id="PF02878">
    <property type="entry name" value="PGM_PMM_I"/>
    <property type="match status" value="1"/>
</dbReference>
<dbReference type="InterPro" id="IPR005846">
    <property type="entry name" value="A-D-PHexomutase_a/b/a-III"/>
</dbReference>
<comment type="cofactor">
    <cofactor evidence="8">
        <name>Mg(2+)</name>
        <dbReference type="ChEBI" id="CHEBI:18420"/>
    </cofactor>
    <text evidence="8">Binds 1 Mg(2+) ion per subunit.</text>
</comment>
<feature type="binding site" description="via phosphate group" evidence="8">
    <location>
        <position position="101"/>
    </location>
    <ligand>
        <name>Mg(2+)</name>
        <dbReference type="ChEBI" id="CHEBI:18420"/>
    </ligand>
</feature>
<dbReference type="GO" id="GO:0005975">
    <property type="term" value="P:carbohydrate metabolic process"/>
    <property type="evidence" value="ECO:0007669"/>
    <property type="project" value="InterPro"/>
</dbReference>
<evidence type="ECO:0000259" key="12">
    <source>
        <dbReference type="Pfam" id="PF02878"/>
    </source>
</evidence>
<evidence type="ECO:0000256" key="1">
    <source>
        <dbReference type="ARBA" id="ARBA00010231"/>
    </source>
</evidence>
<evidence type="ECO:0000259" key="11">
    <source>
        <dbReference type="Pfam" id="PF00408"/>
    </source>
</evidence>
<dbReference type="PANTHER" id="PTHR42946:SF1">
    <property type="entry name" value="PHOSPHOGLUCOMUTASE (ALPHA-D-GLUCOSE-1,6-BISPHOSPHATE-DEPENDENT)"/>
    <property type="match status" value="1"/>
</dbReference>
<dbReference type="InterPro" id="IPR016055">
    <property type="entry name" value="A-D-PHexomutase_a/b/a-I/II/III"/>
</dbReference>
<evidence type="ECO:0000256" key="2">
    <source>
        <dbReference type="ARBA" id="ARBA00022553"/>
    </source>
</evidence>
<comment type="catalytic activity">
    <reaction evidence="8 10">
        <text>alpha-D-glucosamine 1-phosphate = D-glucosamine 6-phosphate</text>
        <dbReference type="Rhea" id="RHEA:23424"/>
        <dbReference type="ChEBI" id="CHEBI:58516"/>
        <dbReference type="ChEBI" id="CHEBI:58725"/>
        <dbReference type="EC" id="5.4.2.10"/>
    </reaction>
</comment>
<evidence type="ECO:0000259" key="13">
    <source>
        <dbReference type="Pfam" id="PF02879"/>
    </source>
</evidence>
<feature type="modified residue" description="Phosphoserine" evidence="8">
    <location>
        <position position="101"/>
    </location>
</feature>
<dbReference type="FunFam" id="3.40.120.10:FF:000002">
    <property type="entry name" value="Phosphoglucosamine mutase"/>
    <property type="match status" value="1"/>
</dbReference>
<keyword evidence="4 8" id="KW-0460">Magnesium</keyword>
<dbReference type="CDD" id="cd05802">
    <property type="entry name" value="GlmM"/>
    <property type="match status" value="1"/>
</dbReference>
<dbReference type="InterPro" id="IPR005845">
    <property type="entry name" value="A-D-PHexomutase_a/b/a-II"/>
</dbReference>
<comment type="caution">
    <text evidence="15">The sequence shown here is derived from an EMBL/GenBank/DDBJ whole genome shotgun (WGS) entry which is preliminary data.</text>
</comment>
<evidence type="ECO:0000313" key="16">
    <source>
        <dbReference type="Proteomes" id="UP000014216"/>
    </source>
</evidence>
<dbReference type="InterPro" id="IPR006352">
    <property type="entry name" value="GlmM_bact"/>
</dbReference>
<gene>
    <name evidence="8 15" type="primary">glmM</name>
    <name evidence="15" type="ORF">Dpo_5c03370</name>
</gene>
<dbReference type="InterPro" id="IPR005843">
    <property type="entry name" value="A-D-PHexomutase_C"/>
</dbReference>
<dbReference type="GO" id="GO:0006048">
    <property type="term" value="P:UDP-N-acetylglucosamine biosynthetic process"/>
    <property type="evidence" value="ECO:0007669"/>
    <property type="project" value="TreeGrafter"/>
</dbReference>
<reference evidence="15 16" key="1">
    <citation type="journal article" date="2013" name="Genome Announc.">
        <title>Draft Genome Sequence of Desulfotignum phosphitoxidans DSM 13687 Strain FiPS-3.</title>
        <authorList>
            <person name="Poehlein A."/>
            <person name="Daniel R."/>
            <person name="Simeonova D.D."/>
        </authorList>
    </citation>
    <scope>NUCLEOTIDE SEQUENCE [LARGE SCALE GENOMIC DNA]</scope>
    <source>
        <strain evidence="15 16">DSM 13687</strain>
    </source>
</reference>
<dbReference type="InterPro" id="IPR050060">
    <property type="entry name" value="Phosphoglucosamine_mutase"/>
</dbReference>
<keyword evidence="3 8" id="KW-0479">Metal-binding</keyword>
<dbReference type="SUPFAM" id="SSF55957">
    <property type="entry name" value="Phosphoglucomutase, C-terminal domain"/>
    <property type="match status" value="1"/>
</dbReference>
<evidence type="ECO:0000313" key="15">
    <source>
        <dbReference type="EMBL" id="EMS79410.1"/>
    </source>
</evidence>
<evidence type="ECO:0000256" key="9">
    <source>
        <dbReference type="RuleBase" id="RU004326"/>
    </source>
</evidence>
<accession>S0FXE6</accession>
<feature type="domain" description="Alpha-D-phosphohexomutase alpha/beta/alpha" evidence="14">
    <location>
        <begin position="256"/>
        <end position="366"/>
    </location>
</feature>
<evidence type="ECO:0000256" key="8">
    <source>
        <dbReference type="HAMAP-Rule" id="MF_01554"/>
    </source>
</evidence>
<evidence type="ECO:0000256" key="10">
    <source>
        <dbReference type="RuleBase" id="RU004327"/>
    </source>
</evidence>
<feature type="active site" description="Phosphoserine intermediate" evidence="8">
    <location>
        <position position="101"/>
    </location>
</feature>
<dbReference type="GO" id="GO:0008966">
    <property type="term" value="F:phosphoglucosamine mutase activity"/>
    <property type="evidence" value="ECO:0007669"/>
    <property type="project" value="UniProtKB-UniRule"/>
</dbReference>